<reference evidence="3" key="1">
    <citation type="journal article" date="2019" name="Int. J. Syst. Evol. Microbiol.">
        <title>The Global Catalogue of Microorganisms (GCM) 10K type strain sequencing project: providing services to taxonomists for standard genome sequencing and annotation.</title>
        <authorList>
            <consortium name="The Broad Institute Genomics Platform"/>
            <consortium name="The Broad Institute Genome Sequencing Center for Infectious Disease"/>
            <person name="Wu L."/>
            <person name="Ma J."/>
        </authorList>
    </citation>
    <scope>NUCLEOTIDE SEQUENCE [LARGE SCALE GENOMIC DNA]</scope>
    <source>
        <strain evidence="3">CCUG 57113</strain>
    </source>
</reference>
<name>A0ABW0M542_9BACL</name>
<dbReference type="CDD" id="cd04301">
    <property type="entry name" value="NAT_SF"/>
    <property type="match status" value="1"/>
</dbReference>
<accession>A0ABW0M542</accession>
<keyword evidence="3" id="KW-1185">Reference proteome</keyword>
<dbReference type="SUPFAM" id="SSF55729">
    <property type="entry name" value="Acyl-CoA N-acyltransferases (Nat)"/>
    <property type="match status" value="1"/>
</dbReference>
<organism evidence="2 3">
    <name type="scientific">Cohnella suwonensis</name>
    <dbReference type="NCBI Taxonomy" id="696072"/>
    <lineage>
        <taxon>Bacteria</taxon>
        <taxon>Bacillati</taxon>
        <taxon>Bacillota</taxon>
        <taxon>Bacilli</taxon>
        <taxon>Bacillales</taxon>
        <taxon>Paenibacillaceae</taxon>
        <taxon>Cohnella</taxon>
    </lineage>
</organism>
<evidence type="ECO:0000313" key="3">
    <source>
        <dbReference type="Proteomes" id="UP001596105"/>
    </source>
</evidence>
<evidence type="ECO:0000259" key="1">
    <source>
        <dbReference type="PROSITE" id="PS51186"/>
    </source>
</evidence>
<dbReference type="PANTHER" id="PTHR43233:SF1">
    <property type="entry name" value="FAMILY N-ACETYLTRANSFERASE, PUTATIVE (AFU_ORTHOLOGUE AFUA_6G03350)-RELATED"/>
    <property type="match status" value="1"/>
</dbReference>
<dbReference type="GO" id="GO:0016746">
    <property type="term" value="F:acyltransferase activity"/>
    <property type="evidence" value="ECO:0007669"/>
    <property type="project" value="UniProtKB-KW"/>
</dbReference>
<protein>
    <submittedName>
        <fullName evidence="2">GNAT family N-acetyltransferase</fullName>
        <ecNumber evidence="2">2.3.-.-</ecNumber>
    </submittedName>
</protein>
<dbReference type="InterPro" id="IPR053144">
    <property type="entry name" value="Acetyltransferase_Butenolide"/>
</dbReference>
<dbReference type="PROSITE" id="PS51186">
    <property type="entry name" value="GNAT"/>
    <property type="match status" value="1"/>
</dbReference>
<dbReference type="EC" id="2.3.-.-" evidence="2"/>
<gene>
    <name evidence="2" type="ORF">ACFPPD_26715</name>
</gene>
<keyword evidence="2" id="KW-0808">Transferase</keyword>
<sequence>MNFIYGDYLISDNKEILDLPTIKGFLARSYWANKRSDERIEKSIDSSVCFGIYKEEKQVGFARLVTDDATMYWLCDVYIHEEYRGQGLGKILIEVITKSDRFKDLMGLLGTRDAHELYEQYLFNRDSERFMLRLPDYLRNI</sequence>
<dbReference type="Gene3D" id="3.40.630.30">
    <property type="match status" value="1"/>
</dbReference>
<proteinExistence type="predicted"/>
<dbReference type="InterPro" id="IPR000182">
    <property type="entry name" value="GNAT_dom"/>
</dbReference>
<dbReference type="Proteomes" id="UP001596105">
    <property type="component" value="Unassembled WGS sequence"/>
</dbReference>
<dbReference type="RefSeq" id="WP_209749801.1">
    <property type="nucleotide sequence ID" value="NZ_JBHSMH010000120.1"/>
</dbReference>
<dbReference type="InterPro" id="IPR016181">
    <property type="entry name" value="Acyl_CoA_acyltransferase"/>
</dbReference>
<comment type="caution">
    <text evidence="2">The sequence shown here is derived from an EMBL/GenBank/DDBJ whole genome shotgun (WGS) entry which is preliminary data.</text>
</comment>
<dbReference type="EMBL" id="JBHSMH010000120">
    <property type="protein sequence ID" value="MFC5472282.1"/>
    <property type="molecule type" value="Genomic_DNA"/>
</dbReference>
<dbReference type="PANTHER" id="PTHR43233">
    <property type="entry name" value="FAMILY N-ACETYLTRANSFERASE, PUTATIVE (AFU_ORTHOLOGUE AFUA_6G03350)-RELATED"/>
    <property type="match status" value="1"/>
</dbReference>
<dbReference type="Pfam" id="PF13508">
    <property type="entry name" value="Acetyltransf_7"/>
    <property type="match status" value="1"/>
</dbReference>
<evidence type="ECO:0000313" key="2">
    <source>
        <dbReference type="EMBL" id="MFC5472282.1"/>
    </source>
</evidence>
<feature type="domain" description="N-acetyltransferase" evidence="1">
    <location>
        <begin position="8"/>
        <end position="141"/>
    </location>
</feature>
<keyword evidence="2" id="KW-0012">Acyltransferase</keyword>